<reference evidence="1" key="1">
    <citation type="journal article" date="2018" name="Genome Biol. Evol.">
        <title>Genomics and development of Lentinus tigrinus, a white-rot wood-decaying mushroom with dimorphic fruiting bodies.</title>
        <authorList>
            <person name="Wu B."/>
            <person name="Xu Z."/>
            <person name="Knudson A."/>
            <person name="Carlson A."/>
            <person name="Chen N."/>
            <person name="Kovaka S."/>
            <person name="LaButti K."/>
            <person name="Lipzen A."/>
            <person name="Pennachio C."/>
            <person name="Riley R."/>
            <person name="Schakwitz W."/>
            <person name="Umezawa K."/>
            <person name="Ohm R.A."/>
            <person name="Grigoriev I.V."/>
            <person name="Nagy L.G."/>
            <person name="Gibbons J."/>
            <person name="Hibbett D."/>
        </authorList>
    </citation>
    <scope>NUCLEOTIDE SEQUENCE [LARGE SCALE GENOMIC DNA]</scope>
    <source>
        <strain evidence="1">ALCF2SS1-6</strain>
    </source>
</reference>
<gene>
    <name evidence="1" type="ORF">L227DRAFT_580947</name>
</gene>
<dbReference type="Gene3D" id="3.80.10.10">
    <property type="entry name" value="Ribonuclease Inhibitor"/>
    <property type="match status" value="1"/>
</dbReference>
<dbReference type="AlphaFoldDB" id="A0A5C2RRX9"/>
<dbReference type="Proteomes" id="UP000313359">
    <property type="component" value="Unassembled WGS sequence"/>
</dbReference>
<name>A0A5C2RRX9_9APHY</name>
<evidence type="ECO:0008006" key="3">
    <source>
        <dbReference type="Google" id="ProtNLM"/>
    </source>
</evidence>
<dbReference type="STRING" id="1328759.A0A5C2RRX9"/>
<dbReference type="SUPFAM" id="SSF52047">
    <property type="entry name" value="RNI-like"/>
    <property type="match status" value="1"/>
</dbReference>
<dbReference type="InterPro" id="IPR032675">
    <property type="entry name" value="LRR_dom_sf"/>
</dbReference>
<organism evidence="1 2">
    <name type="scientific">Lentinus tigrinus ALCF2SS1-6</name>
    <dbReference type="NCBI Taxonomy" id="1328759"/>
    <lineage>
        <taxon>Eukaryota</taxon>
        <taxon>Fungi</taxon>
        <taxon>Dikarya</taxon>
        <taxon>Basidiomycota</taxon>
        <taxon>Agaricomycotina</taxon>
        <taxon>Agaricomycetes</taxon>
        <taxon>Polyporales</taxon>
        <taxon>Polyporaceae</taxon>
        <taxon>Lentinus</taxon>
    </lineage>
</organism>
<accession>A0A5C2RRX9</accession>
<evidence type="ECO:0000313" key="1">
    <source>
        <dbReference type="EMBL" id="RPD53910.1"/>
    </source>
</evidence>
<dbReference type="EMBL" id="ML122313">
    <property type="protein sequence ID" value="RPD53910.1"/>
    <property type="molecule type" value="Genomic_DNA"/>
</dbReference>
<protein>
    <recommendedName>
        <fullName evidence="3">F-box domain-containing protein</fullName>
    </recommendedName>
</protein>
<dbReference type="OrthoDB" id="3256367at2759"/>
<keyword evidence="2" id="KW-1185">Reference proteome</keyword>
<evidence type="ECO:0000313" key="2">
    <source>
        <dbReference type="Proteomes" id="UP000313359"/>
    </source>
</evidence>
<proteinExistence type="predicted"/>
<sequence>MDTLPLELHTQIFQFACTDDGSTARALSLVSRYVRAAAAPFHYQSLAISGLDQMNELVARLEAIPPHLRRIRRLFLSDWTHADTQKRSMSLTDMERYDAEKALASRILDFAAPTLESLAVVASCPYTAPPLVGHLFSVPLPRLRELSIHGFYPFPRLPGTMPKLEQLHLSGNRNPHGLFQLGALEAACPNLTHLRVSDVANATSFARELHAAALPPTDASCDTSPFPTVLPSRLQNIVVEVRKLQQSVRQKGSVKRGTQAAHEKMLALLREVQLRRGDTRLESFLVIENEGCDAYDASRRDWLGLPGDVDSTL</sequence>